<dbReference type="STRING" id="27349.A0A0L6V5D0"/>
<dbReference type="AlphaFoldDB" id="A0A0L6V5D0"/>
<dbReference type="InterPro" id="IPR053257">
    <property type="entry name" value="Cu-only_SOD"/>
</dbReference>
<keyword evidence="4" id="KW-1185">Reference proteome</keyword>
<dbReference type="InterPro" id="IPR036423">
    <property type="entry name" value="SOD-like_Cu/Zn_dom_sf"/>
</dbReference>
<protein>
    <submittedName>
        <fullName evidence="3">Copper/zinc superoxide dismutase</fullName>
    </submittedName>
</protein>
<dbReference type="GO" id="GO:0046872">
    <property type="term" value="F:metal ion binding"/>
    <property type="evidence" value="ECO:0007669"/>
    <property type="project" value="InterPro"/>
</dbReference>
<evidence type="ECO:0000259" key="2">
    <source>
        <dbReference type="Pfam" id="PF00080"/>
    </source>
</evidence>
<dbReference type="EMBL" id="LAVV01007433">
    <property type="protein sequence ID" value="KNZ55953.1"/>
    <property type="molecule type" value="Genomic_DNA"/>
</dbReference>
<dbReference type="Gene3D" id="2.60.40.200">
    <property type="entry name" value="Superoxide dismutase, copper/zinc binding domain"/>
    <property type="match status" value="1"/>
</dbReference>
<evidence type="ECO:0000256" key="1">
    <source>
        <dbReference type="SAM" id="SignalP"/>
    </source>
</evidence>
<comment type="caution">
    <text evidence="3">The sequence shown here is derived from an EMBL/GenBank/DDBJ whole genome shotgun (WGS) entry which is preliminary data.</text>
</comment>
<feature type="domain" description="Superoxide dismutase copper/zinc binding" evidence="2">
    <location>
        <begin position="47"/>
        <end position="176"/>
    </location>
</feature>
<sequence length="180" mass="18975">MRFSIVSVLVCLSLFKYSEAFLETSLAQNTRPHARVTLTSPIGAPIYGTVDFRSISLTDTQVEITIHGLDSSLPHVGHPYHIHTNPIGADGNCEAAGGHLTPTGIPDSVTCNPAVPRACQEGDLSGKHGLLPGTQGTVHLAYTDNTLQFFSPQAGIIGRGLVIHDGRGGRIACGNIVRAV</sequence>
<accession>A0A0L6V5D0</accession>
<proteinExistence type="predicted"/>
<feature type="chain" id="PRO_5005567819" evidence="1">
    <location>
        <begin position="21"/>
        <end position="180"/>
    </location>
</feature>
<evidence type="ECO:0000313" key="4">
    <source>
        <dbReference type="Proteomes" id="UP000037035"/>
    </source>
</evidence>
<keyword evidence="1" id="KW-0732">Signal</keyword>
<gene>
    <name evidence="3" type="ORF">VP01_2537g3</name>
</gene>
<feature type="signal peptide" evidence="1">
    <location>
        <begin position="1"/>
        <end position="20"/>
    </location>
</feature>
<dbReference type="OrthoDB" id="159229at2759"/>
<dbReference type="PANTHER" id="PTHR20910:SF1">
    <property type="entry name" value="SUPEROXIDE DISMUTASE COPPER_ZINC BINDING DOMAIN-CONTAINING PROTEIN"/>
    <property type="match status" value="1"/>
</dbReference>
<dbReference type="Pfam" id="PF00080">
    <property type="entry name" value="Sod_Cu"/>
    <property type="match status" value="1"/>
</dbReference>
<organism evidence="3 4">
    <name type="scientific">Puccinia sorghi</name>
    <dbReference type="NCBI Taxonomy" id="27349"/>
    <lineage>
        <taxon>Eukaryota</taxon>
        <taxon>Fungi</taxon>
        <taxon>Dikarya</taxon>
        <taxon>Basidiomycota</taxon>
        <taxon>Pucciniomycotina</taxon>
        <taxon>Pucciniomycetes</taxon>
        <taxon>Pucciniales</taxon>
        <taxon>Pucciniaceae</taxon>
        <taxon>Puccinia</taxon>
    </lineage>
</organism>
<dbReference type="InterPro" id="IPR001424">
    <property type="entry name" value="SOD_Cu_Zn_dom"/>
</dbReference>
<dbReference type="SUPFAM" id="SSF49329">
    <property type="entry name" value="Cu,Zn superoxide dismutase-like"/>
    <property type="match status" value="1"/>
</dbReference>
<name>A0A0L6V5D0_9BASI</name>
<dbReference type="PANTHER" id="PTHR20910">
    <property type="entry name" value="AGAP001623-PA"/>
    <property type="match status" value="1"/>
</dbReference>
<reference evidence="3 4" key="1">
    <citation type="submission" date="2015-08" db="EMBL/GenBank/DDBJ databases">
        <title>Next Generation Sequencing and Analysis of the Genome of Puccinia sorghi L Schw, the Causal Agent of Maize Common Rust.</title>
        <authorList>
            <person name="Rochi L."/>
            <person name="Burguener G."/>
            <person name="Darino M."/>
            <person name="Turjanski A."/>
            <person name="Kreff E."/>
            <person name="Dieguez M.J."/>
            <person name="Sacco F."/>
        </authorList>
    </citation>
    <scope>NUCLEOTIDE SEQUENCE [LARGE SCALE GENOMIC DNA]</scope>
    <source>
        <strain evidence="3 4">RO10H11247</strain>
    </source>
</reference>
<dbReference type="Proteomes" id="UP000037035">
    <property type="component" value="Unassembled WGS sequence"/>
</dbReference>
<evidence type="ECO:0000313" key="3">
    <source>
        <dbReference type="EMBL" id="KNZ55953.1"/>
    </source>
</evidence>
<dbReference type="VEuPathDB" id="FungiDB:VP01_2537g3"/>
<dbReference type="GO" id="GO:0006801">
    <property type="term" value="P:superoxide metabolic process"/>
    <property type="evidence" value="ECO:0007669"/>
    <property type="project" value="InterPro"/>
</dbReference>